<dbReference type="EMBL" id="JARKIF010000002">
    <property type="protein sequence ID" value="KAJ7646583.1"/>
    <property type="molecule type" value="Genomic_DNA"/>
</dbReference>
<dbReference type="Gene3D" id="1.25.40.10">
    <property type="entry name" value="Tetratricopeptide repeat domain"/>
    <property type="match status" value="2"/>
</dbReference>
<gene>
    <name evidence="2" type="ORF">FB45DRAFT_178121</name>
</gene>
<name>A0AAD7CE44_9AGAR</name>
<evidence type="ECO:0008006" key="4">
    <source>
        <dbReference type="Google" id="ProtNLM"/>
    </source>
</evidence>
<proteinExistence type="predicted"/>
<evidence type="ECO:0000313" key="2">
    <source>
        <dbReference type="EMBL" id="KAJ7646583.1"/>
    </source>
</evidence>
<dbReference type="SUPFAM" id="SSF48452">
    <property type="entry name" value="TPR-like"/>
    <property type="match status" value="2"/>
</dbReference>
<reference evidence="2" key="1">
    <citation type="submission" date="2023-03" db="EMBL/GenBank/DDBJ databases">
        <title>Massive genome expansion in bonnet fungi (Mycena s.s.) driven by repeated elements and novel gene families across ecological guilds.</title>
        <authorList>
            <consortium name="Lawrence Berkeley National Laboratory"/>
            <person name="Harder C.B."/>
            <person name="Miyauchi S."/>
            <person name="Viragh M."/>
            <person name="Kuo A."/>
            <person name="Thoen E."/>
            <person name="Andreopoulos B."/>
            <person name="Lu D."/>
            <person name="Skrede I."/>
            <person name="Drula E."/>
            <person name="Henrissat B."/>
            <person name="Morin E."/>
            <person name="Kohler A."/>
            <person name="Barry K."/>
            <person name="LaButti K."/>
            <person name="Morin E."/>
            <person name="Salamov A."/>
            <person name="Lipzen A."/>
            <person name="Mereny Z."/>
            <person name="Hegedus B."/>
            <person name="Baldrian P."/>
            <person name="Stursova M."/>
            <person name="Weitz H."/>
            <person name="Taylor A."/>
            <person name="Grigoriev I.V."/>
            <person name="Nagy L.G."/>
            <person name="Martin F."/>
            <person name="Kauserud H."/>
        </authorList>
    </citation>
    <scope>NUCLEOTIDE SEQUENCE</scope>
    <source>
        <strain evidence="2">9284</strain>
    </source>
</reference>
<accession>A0AAD7CE44</accession>
<protein>
    <recommendedName>
        <fullName evidence="4">TPR-like protein</fullName>
    </recommendedName>
</protein>
<evidence type="ECO:0000313" key="3">
    <source>
        <dbReference type="Proteomes" id="UP001221142"/>
    </source>
</evidence>
<feature type="region of interest" description="Disordered" evidence="1">
    <location>
        <begin position="956"/>
        <end position="983"/>
    </location>
</feature>
<dbReference type="AlphaFoldDB" id="A0AAD7CE44"/>
<dbReference type="Proteomes" id="UP001221142">
    <property type="component" value="Unassembled WGS sequence"/>
</dbReference>
<comment type="caution">
    <text evidence="2">The sequence shown here is derived from an EMBL/GenBank/DDBJ whole genome shotgun (WGS) entry which is preliminary data.</text>
</comment>
<evidence type="ECO:0000256" key="1">
    <source>
        <dbReference type="SAM" id="MobiDB-lite"/>
    </source>
</evidence>
<organism evidence="2 3">
    <name type="scientific">Roridomyces roridus</name>
    <dbReference type="NCBI Taxonomy" id="1738132"/>
    <lineage>
        <taxon>Eukaryota</taxon>
        <taxon>Fungi</taxon>
        <taxon>Dikarya</taxon>
        <taxon>Basidiomycota</taxon>
        <taxon>Agaricomycotina</taxon>
        <taxon>Agaricomycetes</taxon>
        <taxon>Agaricomycetidae</taxon>
        <taxon>Agaricales</taxon>
        <taxon>Marasmiineae</taxon>
        <taxon>Mycenaceae</taxon>
        <taxon>Roridomyces</taxon>
    </lineage>
</organism>
<dbReference type="InterPro" id="IPR011990">
    <property type="entry name" value="TPR-like_helical_dom_sf"/>
</dbReference>
<keyword evidence="3" id="KW-1185">Reference proteome</keyword>
<sequence length="983" mass="111579">MWIKRDKIESEIRRLREHVMSCYIKFTAFSTARIEQKVESAAGASMDTTLRIEHRAVVHHAENQGKLRHIEGMMARVLLEERYGQDVMKRTVEIIASDPTRMTLESQYLSVQALHLVDSLRQVFVSGRLEFQTENDSLPPLGYPVFAQATTPSHILHRILGMVLRIHNFATNQGSAICVTDIEHNIEVDLAQSGLRSEAIAWSDFAIQMFRHFIACGESEEQIVPRISSLRHELVVNYQVQMQYELALQTSEQALVDWETSPKFNDIHWQMWGANLMATHARVLNLNKRSAEAVSLAQVAATVSRPLVAQLAASGAPIVRGTPEEYTIFTSSQVLFFLGEILSSLNRHMEAYEVLKNGFQTVLEFSGSIRPPFAEHIDTFIHQICTLAEGGDLTLQMLHDSVLLVRSLAHHYRENFAASFFRLVCAYICLILNPPDSEISMTELRKLLEPRDGLVPPPSFNPRRIRYVVDELHSYGGQFLEDVIRIYYLNLEFPPDGVNELVIYAFTVHFDESLAILRDVVSSLLTNPTLLTSDGAIYWALNDIQDTVIPAVPPKNRLALIEIADSIIAHYRRTRSSIPPLGKDLVSGLVAASSWALWSAGLFDTALARVNEAIERRTSYLRKDDPESTDQLFEIQIRRPFIVYDTGRILDAMQAAQMTAPTGAATKLDVLWLSWLQARIYRRVGQYRKASTLLTTAMANAEKDPKLEGRLDLWFPTAFAELAAIRNHLGQSQKTFQQVEQVIVVGRQRDFEHATERTRYTLIRYLLILADCLARFGRNEDALAAVEEATSFYIENKTDMWRYFFYMPRTLQELGAECFYSLSLRLEATGKLEAALERAEEATKFYREIASLAPVESPSLARSLRHQASILQQLDRRHEGLTACEEAADILRNASKNETPLLSDLEEVLKDLLEYKTERAAAVRTELAEVRSRVEVLEAGRDFLFFDFAGHFLEDDQEAEGDEDYETATEDSGDEYEDVLETI</sequence>